<feature type="chain" id="PRO_5047134914" evidence="1">
    <location>
        <begin position="19"/>
        <end position="204"/>
    </location>
</feature>
<dbReference type="InterPro" id="IPR036873">
    <property type="entry name" value="Rhodanese-like_dom_sf"/>
</dbReference>
<keyword evidence="4" id="KW-1185">Reference proteome</keyword>
<dbReference type="Gene3D" id="3.40.250.10">
    <property type="entry name" value="Rhodanese-like domain"/>
    <property type="match status" value="1"/>
</dbReference>
<evidence type="ECO:0000313" key="3">
    <source>
        <dbReference type="EMBL" id="MCF2871726.1"/>
    </source>
</evidence>
<name>A0ABS9CZY6_9RHOB</name>
<dbReference type="InterPro" id="IPR001763">
    <property type="entry name" value="Rhodanese-like_dom"/>
</dbReference>
<evidence type="ECO:0000256" key="1">
    <source>
        <dbReference type="SAM" id="SignalP"/>
    </source>
</evidence>
<reference evidence="3 4" key="1">
    <citation type="submission" date="2022-01" db="EMBL/GenBank/DDBJ databases">
        <title>Octadecabacter sp. nov., isolated from a marine alga.</title>
        <authorList>
            <person name="Jin M.S."/>
            <person name="Kim H.M."/>
            <person name="Han D.M."/>
            <person name="Jung J.J."/>
            <person name="Jeon C.O."/>
        </authorList>
    </citation>
    <scope>NUCLEOTIDE SEQUENCE [LARGE SCALE GENOMIC DNA]</scope>
    <source>
        <strain evidence="3 4">G9-8</strain>
    </source>
</reference>
<gene>
    <name evidence="3" type="ORF">L0664_11670</name>
</gene>
<evidence type="ECO:0000259" key="2">
    <source>
        <dbReference type="PROSITE" id="PS50206"/>
    </source>
</evidence>
<dbReference type="PROSITE" id="PS50206">
    <property type="entry name" value="RHODANESE_3"/>
    <property type="match status" value="1"/>
</dbReference>
<dbReference type="EMBL" id="JAKGAQ010000002">
    <property type="protein sequence ID" value="MCF2871726.1"/>
    <property type="molecule type" value="Genomic_DNA"/>
</dbReference>
<proteinExistence type="predicted"/>
<dbReference type="SUPFAM" id="SSF52821">
    <property type="entry name" value="Rhodanese/Cell cycle control phosphatase"/>
    <property type="match status" value="1"/>
</dbReference>
<dbReference type="Pfam" id="PF00581">
    <property type="entry name" value="Rhodanese"/>
    <property type="match status" value="1"/>
</dbReference>
<sequence length="204" mass="21198">MNRTVLACTLIGLSTVCAAETLPVTANAVFNFNGEEIVISRASTVDPTTLTALASVSGTCVAPCLSPMIVADGVVTMGEMEVIEFLSTAVESGDGLLIDARVPDQRALGFIPASVNIPAATLAPTNPFRNEILMALGAESFQGIFNFTDAISLVVFDAGPATADAQTLITDLISVGYPTDKISYYRGGMQVWATLGLSTKTSAQ</sequence>
<comment type="caution">
    <text evidence="3">The sequence shown here is derived from an EMBL/GenBank/DDBJ whole genome shotgun (WGS) entry which is preliminary data.</text>
</comment>
<organism evidence="3 4">
    <name type="scientific">Octadecabacter dasysiphoniae</name>
    <dbReference type="NCBI Taxonomy" id="2909341"/>
    <lineage>
        <taxon>Bacteria</taxon>
        <taxon>Pseudomonadati</taxon>
        <taxon>Pseudomonadota</taxon>
        <taxon>Alphaproteobacteria</taxon>
        <taxon>Rhodobacterales</taxon>
        <taxon>Roseobacteraceae</taxon>
        <taxon>Octadecabacter</taxon>
    </lineage>
</organism>
<evidence type="ECO:0000313" key="4">
    <source>
        <dbReference type="Proteomes" id="UP001200557"/>
    </source>
</evidence>
<accession>A0ABS9CZY6</accession>
<protein>
    <submittedName>
        <fullName evidence="3">Rhodanese-like domain-containing protein</fullName>
    </submittedName>
</protein>
<dbReference type="RefSeq" id="WP_235226025.1">
    <property type="nucleotide sequence ID" value="NZ_JAKGAQ010000002.1"/>
</dbReference>
<dbReference type="Proteomes" id="UP001200557">
    <property type="component" value="Unassembled WGS sequence"/>
</dbReference>
<feature type="signal peptide" evidence="1">
    <location>
        <begin position="1"/>
        <end position="18"/>
    </location>
</feature>
<keyword evidence="1" id="KW-0732">Signal</keyword>
<feature type="domain" description="Rhodanese" evidence="2">
    <location>
        <begin position="91"/>
        <end position="201"/>
    </location>
</feature>